<gene>
    <name evidence="2" type="primary">gb00987</name>
    <name evidence="2" type="ORF">PR202_gb00987</name>
</gene>
<comment type="caution">
    <text evidence="2">The sequence shown here is derived from an EMBL/GenBank/DDBJ whole genome shotgun (WGS) entry which is preliminary data.</text>
</comment>
<evidence type="ECO:0000256" key="1">
    <source>
        <dbReference type="SAM" id="MobiDB-lite"/>
    </source>
</evidence>
<sequence length="178" mass="20367">MKEVVGKIIAFESYQLGLDDPQPSNLALPADKQESSKSKKNKKKVIIEDNDKEDDDKGDLTEDLALLMRKMKNFKNKFASKSRGKYFNYGSKNHFVRECPKPKKEALKSQDSSEEEEEDPKAKHKKKKYFNKDKSKGKGKAQDYKKKFSHKTLVGEWTSDNSSDEEVVGLTMIKTTPP</sequence>
<dbReference type="AlphaFoldDB" id="A0AAV5DVH7"/>
<feature type="compositionally biased region" description="Basic and acidic residues" evidence="1">
    <location>
        <begin position="98"/>
        <end position="108"/>
    </location>
</feature>
<feature type="region of interest" description="Disordered" evidence="1">
    <location>
        <begin position="19"/>
        <end position="59"/>
    </location>
</feature>
<proteinExistence type="predicted"/>
<dbReference type="EMBL" id="BQKI01000071">
    <property type="protein sequence ID" value="GJN14196.1"/>
    <property type="molecule type" value="Genomic_DNA"/>
</dbReference>
<accession>A0AAV5DVH7</accession>
<reference evidence="2" key="2">
    <citation type="submission" date="2021-12" db="EMBL/GenBank/DDBJ databases">
        <title>Resequencing data analysis of finger millet.</title>
        <authorList>
            <person name="Hatakeyama M."/>
            <person name="Aluri S."/>
            <person name="Balachadran M.T."/>
            <person name="Sivarajan S.R."/>
            <person name="Poveda L."/>
            <person name="Shimizu-Inatsugi R."/>
            <person name="Schlapbach R."/>
            <person name="Sreeman S.M."/>
            <person name="Shimizu K.K."/>
        </authorList>
    </citation>
    <scope>NUCLEOTIDE SEQUENCE</scope>
</reference>
<protein>
    <submittedName>
        <fullName evidence="2">Uncharacterized protein</fullName>
    </submittedName>
</protein>
<name>A0AAV5DVH7_ELECO</name>
<feature type="compositionally biased region" description="Acidic residues" evidence="1">
    <location>
        <begin position="48"/>
        <end position="57"/>
    </location>
</feature>
<evidence type="ECO:0000313" key="2">
    <source>
        <dbReference type="EMBL" id="GJN14196.1"/>
    </source>
</evidence>
<feature type="region of interest" description="Disordered" evidence="1">
    <location>
        <begin position="158"/>
        <end position="178"/>
    </location>
</feature>
<organism evidence="2 3">
    <name type="scientific">Eleusine coracana subsp. coracana</name>
    <dbReference type="NCBI Taxonomy" id="191504"/>
    <lineage>
        <taxon>Eukaryota</taxon>
        <taxon>Viridiplantae</taxon>
        <taxon>Streptophyta</taxon>
        <taxon>Embryophyta</taxon>
        <taxon>Tracheophyta</taxon>
        <taxon>Spermatophyta</taxon>
        <taxon>Magnoliopsida</taxon>
        <taxon>Liliopsida</taxon>
        <taxon>Poales</taxon>
        <taxon>Poaceae</taxon>
        <taxon>PACMAD clade</taxon>
        <taxon>Chloridoideae</taxon>
        <taxon>Cynodonteae</taxon>
        <taxon>Eleusininae</taxon>
        <taxon>Eleusine</taxon>
    </lineage>
</organism>
<feature type="region of interest" description="Disordered" evidence="1">
    <location>
        <begin position="98"/>
        <end position="145"/>
    </location>
</feature>
<dbReference type="Proteomes" id="UP001054889">
    <property type="component" value="Unassembled WGS sequence"/>
</dbReference>
<feature type="compositionally biased region" description="Basic and acidic residues" evidence="1">
    <location>
        <begin position="130"/>
        <end position="145"/>
    </location>
</feature>
<reference evidence="2" key="1">
    <citation type="journal article" date="2018" name="DNA Res.">
        <title>Multiple hybrid de novo genome assembly of finger millet, an orphan allotetraploid crop.</title>
        <authorList>
            <person name="Hatakeyama M."/>
            <person name="Aluri S."/>
            <person name="Balachadran M.T."/>
            <person name="Sivarajan S.R."/>
            <person name="Patrignani A."/>
            <person name="Gruter S."/>
            <person name="Poveda L."/>
            <person name="Shimizu-Inatsugi R."/>
            <person name="Baeten J."/>
            <person name="Francoijs K.J."/>
            <person name="Nataraja K.N."/>
            <person name="Reddy Y.A.N."/>
            <person name="Phadnis S."/>
            <person name="Ravikumar R.L."/>
            <person name="Schlapbach R."/>
            <person name="Sreeman S.M."/>
            <person name="Shimizu K.K."/>
        </authorList>
    </citation>
    <scope>NUCLEOTIDE SEQUENCE</scope>
</reference>
<keyword evidence="3" id="KW-1185">Reference proteome</keyword>
<evidence type="ECO:0000313" key="3">
    <source>
        <dbReference type="Proteomes" id="UP001054889"/>
    </source>
</evidence>